<feature type="domain" description="Carrier" evidence="9">
    <location>
        <begin position="2480"/>
        <end position="2557"/>
    </location>
</feature>
<evidence type="ECO:0000256" key="4">
    <source>
        <dbReference type="ARBA" id="ARBA00022857"/>
    </source>
</evidence>
<dbReference type="RefSeq" id="XP_070881527.1">
    <property type="nucleotide sequence ID" value="XM_071026886.1"/>
</dbReference>
<dbReference type="InterPro" id="IPR020841">
    <property type="entry name" value="PKS_Beta-ketoAc_synthase_dom"/>
</dbReference>
<dbReference type="Gene3D" id="3.40.366.10">
    <property type="entry name" value="Malonyl-Coenzyme A Acyl Carrier Protein, domain 2"/>
    <property type="match status" value="1"/>
</dbReference>
<keyword evidence="5" id="KW-0560">Oxidoreductase</keyword>
<feature type="active site" description="Proton acceptor; for dehydratase activity" evidence="8">
    <location>
        <position position="976"/>
    </location>
</feature>
<dbReference type="SUPFAM" id="SSF53335">
    <property type="entry name" value="S-adenosyl-L-methionine-dependent methyltransferases"/>
    <property type="match status" value="1"/>
</dbReference>
<dbReference type="PROSITE" id="PS01162">
    <property type="entry name" value="QOR_ZETA_CRYSTAL"/>
    <property type="match status" value="1"/>
</dbReference>
<dbReference type="Pfam" id="PF00109">
    <property type="entry name" value="ketoacyl-synt"/>
    <property type="match status" value="1"/>
</dbReference>
<organism evidence="12 13">
    <name type="scientific">Aspergillus lucknowensis</name>
    <dbReference type="NCBI Taxonomy" id="176173"/>
    <lineage>
        <taxon>Eukaryota</taxon>
        <taxon>Fungi</taxon>
        <taxon>Dikarya</taxon>
        <taxon>Ascomycota</taxon>
        <taxon>Pezizomycotina</taxon>
        <taxon>Eurotiomycetes</taxon>
        <taxon>Eurotiomycetidae</taxon>
        <taxon>Eurotiales</taxon>
        <taxon>Aspergillaceae</taxon>
        <taxon>Aspergillus</taxon>
        <taxon>Aspergillus subgen. Nidulantes</taxon>
    </lineage>
</organism>
<dbReference type="InterPro" id="IPR009081">
    <property type="entry name" value="PP-bd_ACP"/>
</dbReference>
<keyword evidence="3" id="KW-0808">Transferase</keyword>
<protein>
    <recommendedName>
        <fullName evidence="14">Polyketide synthase</fullName>
    </recommendedName>
</protein>
<evidence type="ECO:0008006" key="14">
    <source>
        <dbReference type="Google" id="ProtNLM"/>
    </source>
</evidence>
<dbReference type="InterPro" id="IPR014043">
    <property type="entry name" value="Acyl_transferase_dom"/>
</dbReference>
<keyword evidence="6" id="KW-0511">Multifunctional enzyme</keyword>
<feature type="region of interest" description="N-terminal hotdog fold" evidence="8">
    <location>
        <begin position="944"/>
        <end position="1081"/>
    </location>
</feature>
<dbReference type="SMART" id="SM00827">
    <property type="entry name" value="PKS_AT"/>
    <property type="match status" value="1"/>
</dbReference>
<dbReference type="InterPro" id="IPR036736">
    <property type="entry name" value="ACP-like_sf"/>
</dbReference>
<dbReference type="Gene3D" id="3.30.70.3290">
    <property type="match status" value="1"/>
</dbReference>
<dbReference type="InterPro" id="IPR020806">
    <property type="entry name" value="PKS_PP-bd"/>
</dbReference>
<dbReference type="InterPro" id="IPR011032">
    <property type="entry name" value="GroES-like_sf"/>
</dbReference>
<evidence type="ECO:0000256" key="3">
    <source>
        <dbReference type="ARBA" id="ARBA00022679"/>
    </source>
</evidence>
<evidence type="ECO:0000313" key="13">
    <source>
        <dbReference type="Proteomes" id="UP001610432"/>
    </source>
</evidence>
<dbReference type="InterPro" id="IPR016035">
    <property type="entry name" value="Acyl_Trfase/lysoPLipase"/>
</dbReference>
<dbReference type="SUPFAM" id="SSF55048">
    <property type="entry name" value="Probable ACP-binding domain of malonyl-CoA ACP transacylase"/>
    <property type="match status" value="1"/>
</dbReference>
<dbReference type="GeneID" id="98141958"/>
<dbReference type="InterPro" id="IPR016039">
    <property type="entry name" value="Thiolase-like"/>
</dbReference>
<dbReference type="InterPro" id="IPR006162">
    <property type="entry name" value="Ppantetheine_attach_site"/>
</dbReference>
<dbReference type="Pfam" id="PF21089">
    <property type="entry name" value="PKS_DH_N"/>
    <property type="match status" value="1"/>
</dbReference>
<dbReference type="InterPro" id="IPR049552">
    <property type="entry name" value="PKS_DH_N"/>
</dbReference>
<feature type="region of interest" description="C-terminal hotdog fold" evidence="8">
    <location>
        <begin position="1098"/>
        <end position="1253"/>
    </location>
</feature>
<dbReference type="Gene3D" id="3.40.50.150">
    <property type="entry name" value="Vaccinia Virus protein VP39"/>
    <property type="match status" value="1"/>
</dbReference>
<keyword evidence="2" id="KW-0597">Phosphoprotein</keyword>
<dbReference type="EMBL" id="JBFXLQ010000066">
    <property type="protein sequence ID" value="KAL2862548.1"/>
    <property type="molecule type" value="Genomic_DNA"/>
</dbReference>
<dbReference type="Pfam" id="PF08659">
    <property type="entry name" value="KR"/>
    <property type="match status" value="1"/>
</dbReference>
<dbReference type="Gene3D" id="3.40.47.10">
    <property type="match status" value="1"/>
</dbReference>
<dbReference type="InterPro" id="IPR020807">
    <property type="entry name" value="PKS_DH"/>
</dbReference>
<dbReference type="Proteomes" id="UP001610432">
    <property type="component" value="Unassembled WGS sequence"/>
</dbReference>
<dbReference type="Gene3D" id="3.10.129.110">
    <property type="entry name" value="Polyketide synthase dehydratase"/>
    <property type="match status" value="1"/>
</dbReference>
<dbReference type="InterPro" id="IPR002364">
    <property type="entry name" value="Quin_OxRdtase/zeta-crystal_CS"/>
</dbReference>
<dbReference type="InterPro" id="IPR032821">
    <property type="entry name" value="PKS_assoc"/>
</dbReference>
<proteinExistence type="predicted"/>
<dbReference type="SMART" id="SM00822">
    <property type="entry name" value="PKS_KR"/>
    <property type="match status" value="1"/>
</dbReference>
<dbReference type="SUPFAM" id="SSF52151">
    <property type="entry name" value="FabD/lysophospholipase-like"/>
    <property type="match status" value="1"/>
</dbReference>
<dbReference type="SMART" id="SM00826">
    <property type="entry name" value="PKS_DH"/>
    <property type="match status" value="1"/>
</dbReference>
<dbReference type="CDD" id="cd00833">
    <property type="entry name" value="PKS"/>
    <property type="match status" value="1"/>
</dbReference>
<dbReference type="PROSITE" id="PS52004">
    <property type="entry name" value="KS3_2"/>
    <property type="match status" value="1"/>
</dbReference>
<dbReference type="Pfam" id="PF08242">
    <property type="entry name" value="Methyltransf_12"/>
    <property type="match status" value="1"/>
</dbReference>
<dbReference type="InterPro" id="IPR050091">
    <property type="entry name" value="PKS_NRPS_Biosynth_Enz"/>
</dbReference>
<evidence type="ECO:0000256" key="5">
    <source>
        <dbReference type="ARBA" id="ARBA00023002"/>
    </source>
</evidence>
<dbReference type="CDD" id="cd02440">
    <property type="entry name" value="AdoMet_MTases"/>
    <property type="match status" value="1"/>
</dbReference>
<name>A0ABR4LDE5_9EURO</name>
<dbReference type="InterPro" id="IPR057326">
    <property type="entry name" value="KR_dom"/>
</dbReference>
<dbReference type="InterPro" id="IPR029063">
    <property type="entry name" value="SAM-dependent_MTases_sf"/>
</dbReference>
<dbReference type="Gene3D" id="3.40.50.720">
    <property type="entry name" value="NAD(P)-binding Rossmann-like Domain"/>
    <property type="match status" value="2"/>
</dbReference>
<dbReference type="InterPro" id="IPR049900">
    <property type="entry name" value="PKS_mFAS_DH"/>
</dbReference>
<dbReference type="InterPro" id="IPR042104">
    <property type="entry name" value="PKS_dehydratase_sf"/>
</dbReference>
<dbReference type="Gene3D" id="3.90.180.10">
    <property type="entry name" value="Medium-chain alcohol dehydrogenases, catalytic domain"/>
    <property type="match status" value="1"/>
</dbReference>
<dbReference type="Pfam" id="PF16197">
    <property type="entry name" value="KAsynt_C_assoc"/>
    <property type="match status" value="1"/>
</dbReference>
<dbReference type="Pfam" id="PF13602">
    <property type="entry name" value="ADH_zinc_N_2"/>
    <property type="match status" value="1"/>
</dbReference>
<dbReference type="InterPro" id="IPR013968">
    <property type="entry name" value="PKS_KR"/>
</dbReference>
<keyword evidence="4" id="KW-0521">NADP</keyword>
<dbReference type="InterPro" id="IPR036291">
    <property type="entry name" value="NAD(P)-bd_dom_sf"/>
</dbReference>
<evidence type="ECO:0000259" key="11">
    <source>
        <dbReference type="PROSITE" id="PS52019"/>
    </source>
</evidence>
<sequence>MPCATTNDLASEPIAIVGLSCKLAAEASSPQKLWEMIAAGRSGWSEIPPSRFNLQGAYHPKTDKLSTVNVRGGHFLEQDIGLFDAPFFSFSAEAASTLDPQFRLQLETVYEALENAGITLPEVAGSNTAVYAAMFVRDYRDNMIRDEDDLPRFLPTGTGDAMSSNRVSHFYDLRGPSFTLDTGCSGGLVAFHQGVQSLRTGESDMSLICGSNLFLNPDMFKAMGSVGLLSPDGKSYAFDSRANGFGRGEGVATLVIKRLSDAIAAGDPIRAVVRESGLNQDGKTDTITTPSEEAQVALMRHCYQRAGLDPRDTQYFEAHGTGTATGDPIECRAIATVFKDTRSVDDPLRIGSVKTNIGHTESVSGLASLIKVVLALERGQIPPSINFEKPNPNLALEDWRLRVVRELEEWPAGPGGVRRASINNFGYGGTNAHVIVENAEPWRRASLVNGHTEAETPLDSQLLVFSARDEQAGRRTISNLKEYLEARVSSEDPESLLQSIAYTLGQRRTRFQWVSAYHVPARKGLQETIAALESPKFNPRRTNKVPRVGFVFTGQGAQWYAMGRELIAAYPVYEASLKEADEYVKAFGADWSVIEELSREEESSRINQVELSTPLCVAVQISLVRLLESWGIKPVAVTSHSSGEIAAAYAVGALSYRSAMAVAYHRAVLAGDKSLRGPTKGAMIAVGMGLDETENYLTRLTADNGEVAVACVNSPSSITVSGDENAVIELEALAKEEGIFARRLKVETAFHSHHMSPIADPYRDALQGLSSTANEDEEDQVAFSSPVTGGRVGVLSQLADPDHWVDSLLQPVQFVDAFTDMVLGDLDASGTSIDAIIEVGPHTALGGPIKQILGLPEFADLKIPYFGTLVRNTSALESMQALAASLLTEGSVVDLDAVNFPRGRRPATVRVLSDLPSYPWSNQTRHWFESRFNKALREREQPPHNLLGALVLGTNLNSPTWRQIVKPKDAPWLREHVVQGNILYPGAGFMCLAIEAIKQLSVIQGKTQKISGYRLRNVDILQALVVPERDEGIEIQTALRPVNEKEIGSRGWSEFEVSSITADNQWTIHARGIITTELEDAPDKTVPKPRPAGLIGYTRLFEPKDLYKTLRSTGINHGKIFQAITDIEQAGNNSRADSKLFVPDTAMAVDLPYQPIVHPTTLDAVIQTLYAPLLGANDDEDGKVPRSVGSLWISSSISNAPGHVFKAFTTLRHADAQTLRADITVADDEDTTALPILEITNAVCQSLGRSASGESSDNQWEKEPCMKQEWAADLSIASVAALAQLKEKLSHEDDPKEIALLLNLRRVCLYFISDALAALSPAEIEQLPSHFAKFHTWMQLQTTLAAEGKLAADSASWLEDTPEQRRALIEEVRNASINGETVCHLGPQLAAILRGEVAVLELLQENNLLLRYYRGSLKGDRCSEQAAEVLQALVHKNPRARILEIGAGTGALTNKALRKLGTSEDGNPLAELYHYTDISHVFFQAAKEEFAGWSDLLAFDTLDIEADPAGQGFDLGSYDIVVAAQVLYATKSMATTMSNVRQLMKPGATLVLVETTHDQVDLAYVFGLLPGWWHSEEPQRALTPSLTVDFWDETLKATGFSGVDFEVRDCQSDDMYMVSLMTSTAGPVPKPSLQDADPIVLVTRRDAPAEQTWLEALQANLEKAAQLSEVVEFETAPPSAYAGKVVLFVGEIDQPLLHTLDFTGLTGVQTMVMHSKGLLWVTRGGAVESSRPELALATGFLRTMRHEYVDRKFVTLDLDPADQLWSDKSVSAIIQVLTSSFGTSEGAALPPPYELEYAERQGVLLVPRFFRDGARNRALNPKSVDWAAPNAIPKEPLFQKDRPLVPKVGVPGLLDTLAFEDDPDAPTEGKRFPPDMIEIEPRAYGVNFRDVMVAMGQLEERVMGLDCSGVITRVGSRAAAHGYAVGDEVFSLLRGGYGSRARVEWTSAMHIPAGLSFEDAASLPVLFCTVYLAFYKVARLQRGQTVLIHAGAGGVGQTAIQFAKLIGAEIYTTVGSPEKRALVMEQYGIPADRIFSSRDTSFAAGILAATNGRGVDVVLNSLAGPLLQESLNVVATFGHFVEIGKRDLEQNSYLEMRPFSRHISFSSFDLLTLAKHQKALVHSAMAEVGRLIEEGALKPVHPVTTYALSDISRAFRLLQAGKHTGKVVLSVSPQEQVPVLHRTQSTRLRSDASYLIVGGAGGLGRSIAHWLVAHGARNLVILSRSAGTNPAAAALVAELKPLGCRVKPISCDVSDAANLARAMEVSSTEVPPIRGVIQAAMVLQDTLIERMSLDDWNAATKSKIKGSWNLHTHFNTADSLDFFVFFSSMSGIYGNATQSNYGAGNTYEDALAHWRVSQGLPAVALNLGPVKAVGYVAENTGITARMTKMGHFPVTEDQVLGVLESAILSPFDRQVVVGMNQGAGPHWDVDGESLLGRDARFQAMRYKQRSQAARDGAGGSGAGGAATLASQLAVVTTKQEAQTLVGEAIAHKLSDIFMIPATDIDASKHPSAYGVDSLVAVELRNMLALQAAADVSIFNIMQSASLAALALEVAMKSTHIDASLFRS</sequence>
<dbReference type="Pfam" id="PF23297">
    <property type="entry name" value="ACP_SdgA_C"/>
    <property type="match status" value="1"/>
</dbReference>
<keyword evidence="7" id="KW-0012">Acyltransferase</keyword>
<dbReference type="InterPro" id="IPR049551">
    <property type="entry name" value="PKS_DH_C"/>
</dbReference>
<dbReference type="SMART" id="SM00829">
    <property type="entry name" value="PKS_ER"/>
    <property type="match status" value="1"/>
</dbReference>
<dbReference type="PANTHER" id="PTHR43775">
    <property type="entry name" value="FATTY ACID SYNTHASE"/>
    <property type="match status" value="1"/>
</dbReference>
<dbReference type="Pfam" id="PF00698">
    <property type="entry name" value="Acyl_transf_1"/>
    <property type="match status" value="1"/>
</dbReference>
<dbReference type="PANTHER" id="PTHR43775:SF29">
    <property type="entry name" value="ASPERFURANONE POLYKETIDE SYNTHASE AFOG-RELATED"/>
    <property type="match status" value="1"/>
</dbReference>
<feature type="domain" description="PKS/mFAS DH" evidence="11">
    <location>
        <begin position="944"/>
        <end position="1253"/>
    </location>
</feature>
<dbReference type="SUPFAM" id="SSF53901">
    <property type="entry name" value="Thiolase-like"/>
    <property type="match status" value="1"/>
</dbReference>
<evidence type="ECO:0000256" key="6">
    <source>
        <dbReference type="ARBA" id="ARBA00023268"/>
    </source>
</evidence>
<keyword evidence="13" id="KW-1185">Reference proteome</keyword>
<dbReference type="PROSITE" id="PS52019">
    <property type="entry name" value="PKS_MFAS_DH"/>
    <property type="match status" value="1"/>
</dbReference>
<evidence type="ECO:0000259" key="10">
    <source>
        <dbReference type="PROSITE" id="PS52004"/>
    </source>
</evidence>
<accession>A0ABR4LDE5</accession>
<dbReference type="InterPro" id="IPR016036">
    <property type="entry name" value="Malonyl_transacylase_ACP-bd"/>
</dbReference>
<feature type="active site" description="Proton donor; for dehydratase activity" evidence="8">
    <location>
        <position position="1163"/>
    </location>
</feature>
<dbReference type="InterPro" id="IPR014030">
    <property type="entry name" value="Ketoacyl_synth_N"/>
</dbReference>
<dbReference type="PROSITE" id="PS00012">
    <property type="entry name" value="PHOSPHOPANTETHEINE"/>
    <property type="match status" value="1"/>
</dbReference>
<keyword evidence="1" id="KW-0596">Phosphopantetheine</keyword>
<evidence type="ECO:0000256" key="7">
    <source>
        <dbReference type="ARBA" id="ARBA00023315"/>
    </source>
</evidence>
<comment type="caution">
    <text evidence="12">The sequence shown here is derived from an EMBL/GenBank/DDBJ whole genome shotgun (WGS) entry which is preliminary data.</text>
</comment>
<reference evidence="12 13" key="1">
    <citation type="submission" date="2024-07" db="EMBL/GenBank/DDBJ databases">
        <title>Section-level genome sequencing and comparative genomics of Aspergillus sections Usti and Cavernicolus.</title>
        <authorList>
            <consortium name="Lawrence Berkeley National Laboratory"/>
            <person name="Nybo J.L."/>
            <person name="Vesth T.C."/>
            <person name="Theobald S."/>
            <person name="Frisvad J.C."/>
            <person name="Larsen T.O."/>
            <person name="Kjaerboelling I."/>
            <person name="Rothschild-Mancinelli K."/>
            <person name="Lyhne E.K."/>
            <person name="Kogle M.E."/>
            <person name="Barry K."/>
            <person name="Clum A."/>
            <person name="Na H."/>
            <person name="Ledsgaard L."/>
            <person name="Lin J."/>
            <person name="Lipzen A."/>
            <person name="Kuo A."/>
            <person name="Riley R."/>
            <person name="Mondo S."/>
            <person name="Labutti K."/>
            <person name="Haridas S."/>
            <person name="Pangalinan J."/>
            <person name="Salamov A.A."/>
            <person name="Simmons B.A."/>
            <person name="Magnuson J.K."/>
            <person name="Chen J."/>
            <person name="Drula E."/>
            <person name="Henrissat B."/>
            <person name="Wiebenga A."/>
            <person name="Lubbers R.J."/>
            <person name="Gomes A.C."/>
            <person name="Macurrencykelacurrency M.R."/>
            <person name="Stajich J."/>
            <person name="Grigoriev I.V."/>
            <person name="Mortensen U.H."/>
            <person name="De Vries R.P."/>
            <person name="Baker S.E."/>
            <person name="Andersen M.R."/>
        </authorList>
    </citation>
    <scope>NUCLEOTIDE SEQUENCE [LARGE SCALE GENOMIC DNA]</scope>
    <source>
        <strain evidence="12 13">CBS 449.75</strain>
    </source>
</reference>
<dbReference type="PROSITE" id="PS50075">
    <property type="entry name" value="CARRIER"/>
    <property type="match status" value="1"/>
</dbReference>
<dbReference type="SUPFAM" id="SSF47336">
    <property type="entry name" value="ACP-like"/>
    <property type="match status" value="1"/>
</dbReference>
<dbReference type="Pfam" id="PF02801">
    <property type="entry name" value="Ketoacyl-synt_C"/>
    <property type="match status" value="1"/>
</dbReference>
<evidence type="ECO:0000313" key="12">
    <source>
        <dbReference type="EMBL" id="KAL2862548.1"/>
    </source>
</evidence>
<dbReference type="SUPFAM" id="SSF51735">
    <property type="entry name" value="NAD(P)-binding Rossmann-fold domains"/>
    <property type="match status" value="2"/>
</dbReference>
<dbReference type="InterPro" id="IPR014031">
    <property type="entry name" value="Ketoacyl_synth_C"/>
</dbReference>
<evidence type="ECO:0000256" key="8">
    <source>
        <dbReference type="PROSITE-ProRule" id="PRU01363"/>
    </source>
</evidence>
<evidence type="ECO:0000256" key="2">
    <source>
        <dbReference type="ARBA" id="ARBA00022553"/>
    </source>
</evidence>
<feature type="domain" description="Ketosynthase family 3 (KS3)" evidence="10">
    <location>
        <begin position="11"/>
        <end position="438"/>
    </location>
</feature>
<dbReference type="SMART" id="SM00825">
    <property type="entry name" value="PKS_KS"/>
    <property type="match status" value="1"/>
</dbReference>
<dbReference type="SUPFAM" id="SSF50129">
    <property type="entry name" value="GroES-like"/>
    <property type="match status" value="1"/>
</dbReference>
<dbReference type="Gene3D" id="1.10.1200.10">
    <property type="entry name" value="ACP-like"/>
    <property type="match status" value="1"/>
</dbReference>
<dbReference type="Pfam" id="PF23114">
    <property type="entry name" value="NAD-bd_HRPKS_sdrA"/>
    <property type="match status" value="1"/>
</dbReference>
<gene>
    <name evidence="12" type="ORF">BJX67DRAFT_296391</name>
</gene>
<dbReference type="Pfam" id="PF14765">
    <property type="entry name" value="PS-DH"/>
    <property type="match status" value="1"/>
</dbReference>
<dbReference type="InterPro" id="IPR020843">
    <property type="entry name" value="ER"/>
</dbReference>
<evidence type="ECO:0000259" key="9">
    <source>
        <dbReference type="PROSITE" id="PS50075"/>
    </source>
</evidence>
<dbReference type="CDD" id="cd05195">
    <property type="entry name" value="enoyl_red"/>
    <property type="match status" value="1"/>
</dbReference>
<evidence type="ECO:0000256" key="1">
    <source>
        <dbReference type="ARBA" id="ARBA00022450"/>
    </source>
</evidence>
<dbReference type="InterPro" id="IPR056501">
    <property type="entry name" value="NAD-bd_HRPKS_sdrA"/>
</dbReference>
<dbReference type="InterPro" id="IPR001227">
    <property type="entry name" value="Ac_transferase_dom_sf"/>
</dbReference>
<dbReference type="SMART" id="SM00823">
    <property type="entry name" value="PKS_PP"/>
    <property type="match status" value="1"/>
</dbReference>
<dbReference type="InterPro" id="IPR013217">
    <property type="entry name" value="Methyltransf_12"/>
</dbReference>